<feature type="coiled-coil region" evidence="1">
    <location>
        <begin position="251"/>
        <end position="297"/>
    </location>
</feature>
<comment type="caution">
    <text evidence="3">The sequence shown here is derived from an EMBL/GenBank/DDBJ whole genome shotgun (WGS) entry which is preliminary data.</text>
</comment>
<keyword evidence="4" id="KW-1185">Reference proteome</keyword>
<reference evidence="3" key="1">
    <citation type="journal article" date="2020" name="Cell">
        <title>Large-Scale Comparative Analyses of Tick Genomes Elucidate Their Genetic Diversity and Vector Capacities.</title>
        <authorList>
            <consortium name="Tick Genome and Microbiome Consortium (TIGMIC)"/>
            <person name="Jia N."/>
            <person name="Wang J."/>
            <person name="Shi W."/>
            <person name="Du L."/>
            <person name="Sun Y."/>
            <person name="Zhan W."/>
            <person name="Jiang J.F."/>
            <person name="Wang Q."/>
            <person name="Zhang B."/>
            <person name="Ji P."/>
            <person name="Bell-Sakyi L."/>
            <person name="Cui X.M."/>
            <person name="Yuan T.T."/>
            <person name="Jiang B.G."/>
            <person name="Yang W.F."/>
            <person name="Lam T.T."/>
            <person name="Chang Q.C."/>
            <person name="Ding S.J."/>
            <person name="Wang X.J."/>
            <person name="Zhu J.G."/>
            <person name="Ruan X.D."/>
            <person name="Zhao L."/>
            <person name="Wei J.T."/>
            <person name="Ye R.Z."/>
            <person name="Que T.C."/>
            <person name="Du C.H."/>
            <person name="Zhou Y.H."/>
            <person name="Cheng J.X."/>
            <person name="Dai P.F."/>
            <person name="Guo W.B."/>
            <person name="Han X.H."/>
            <person name="Huang E.J."/>
            <person name="Li L.F."/>
            <person name="Wei W."/>
            <person name="Gao Y.C."/>
            <person name="Liu J.Z."/>
            <person name="Shao H.Z."/>
            <person name="Wang X."/>
            <person name="Wang C.C."/>
            <person name="Yang T.C."/>
            <person name="Huo Q.B."/>
            <person name="Li W."/>
            <person name="Chen H.Y."/>
            <person name="Chen S.E."/>
            <person name="Zhou L.G."/>
            <person name="Ni X.B."/>
            <person name="Tian J.H."/>
            <person name="Sheng Y."/>
            <person name="Liu T."/>
            <person name="Pan Y.S."/>
            <person name="Xia L.Y."/>
            <person name="Li J."/>
            <person name="Zhao F."/>
            <person name="Cao W.C."/>
        </authorList>
    </citation>
    <scope>NUCLEOTIDE SEQUENCE</scope>
    <source>
        <strain evidence="3">Rmic-2018</strain>
    </source>
</reference>
<feature type="compositionally biased region" description="Basic and acidic residues" evidence="2">
    <location>
        <begin position="148"/>
        <end position="171"/>
    </location>
</feature>
<proteinExistence type="predicted"/>
<dbReference type="PANTHER" id="PTHR37558:SF1">
    <property type="entry name" value="HTH CENPB-TYPE DOMAIN-CONTAINING PROTEIN"/>
    <property type="match status" value="1"/>
</dbReference>
<evidence type="ECO:0000256" key="1">
    <source>
        <dbReference type="SAM" id="Coils"/>
    </source>
</evidence>
<sequence length="325" mass="36333">MSITSGDEPADKRKRPLRFSGQQDIQLLQEVVSLNPFKDTPPTTAWAAISRNLDSVLKISSRRCRERTILMLDQYIKGDLASLQRFCTKDELAVKEQLLHQVLQQYESGAGGYSSRIGSGVSTAPQAAAVQEDDNEDFDLYRPRIILHEDSTPEHSDNHEPSSEQDRDDKQALSPKRPRFMDDEMLIEEMRVAAAATAAAAAVEDGAASAEAAMKAADGISAAAEAHHVARSAGAGDFPMQVITYLLTRQAKEAQVRERELKIRQEEVQLEKARLKLQEDNLALEKARFEIERQEREQRLRSELQDRSVFMEVLKKVFSNGLGGI</sequence>
<dbReference type="VEuPathDB" id="VectorBase:LOC119172268"/>
<gene>
    <name evidence="3" type="ORF">HPB51_000969</name>
</gene>
<evidence type="ECO:0000313" key="3">
    <source>
        <dbReference type="EMBL" id="KAH8022669.1"/>
    </source>
</evidence>
<dbReference type="PANTHER" id="PTHR37558">
    <property type="entry name" value="HTH CENPB-TYPE DOMAIN-CONTAINING PROTEIN"/>
    <property type="match status" value="1"/>
</dbReference>
<dbReference type="AlphaFoldDB" id="A0A9J6DKC5"/>
<feature type="region of interest" description="Disordered" evidence="2">
    <location>
        <begin position="148"/>
        <end position="179"/>
    </location>
</feature>
<evidence type="ECO:0000313" key="4">
    <source>
        <dbReference type="Proteomes" id="UP000821866"/>
    </source>
</evidence>
<organism evidence="3 4">
    <name type="scientific">Rhipicephalus microplus</name>
    <name type="common">Cattle tick</name>
    <name type="synonym">Boophilus microplus</name>
    <dbReference type="NCBI Taxonomy" id="6941"/>
    <lineage>
        <taxon>Eukaryota</taxon>
        <taxon>Metazoa</taxon>
        <taxon>Ecdysozoa</taxon>
        <taxon>Arthropoda</taxon>
        <taxon>Chelicerata</taxon>
        <taxon>Arachnida</taxon>
        <taxon>Acari</taxon>
        <taxon>Parasitiformes</taxon>
        <taxon>Ixodida</taxon>
        <taxon>Ixodoidea</taxon>
        <taxon>Ixodidae</taxon>
        <taxon>Rhipicephalinae</taxon>
        <taxon>Rhipicephalus</taxon>
        <taxon>Boophilus</taxon>
    </lineage>
</organism>
<dbReference type="Proteomes" id="UP000821866">
    <property type="component" value="Chromosome 6"/>
</dbReference>
<dbReference type="EMBL" id="JABSTU010000008">
    <property type="protein sequence ID" value="KAH8022669.1"/>
    <property type="molecule type" value="Genomic_DNA"/>
</dbReference>
<name>A0A9J6DKC5_RHIMP</name>
<protein>
    <submittedName>
        <fullName evidence="3">Uncharacterized protein</fullName>
    </submittedName>
</protein>
<keyword evidence="1" id="KW-0175">Coiled coil</keyword>
<reference evidence="3" key="2">
    <citation type="submission" date="2021-09" db="EMBL/GenBank/DDBJ databases">
        <authorList>
            <person name="Jia N."/>
            <person name="Wang J."/>
            <person name="Shi W."/>
            <person name="Du L."/>
            <person name="Sun Y."/>
            <person name="Zhan W."/>
            <person name="Jiang J."/>
            <person name="Wang Q."/>
            <person name="Zhang B."/>
            <person name="Ji P."/>
            <person name="Sakyi L.B."/>
            <person name="Cui X."/>
            <person name="Yuan T."/>
            <person name="Jiang B."/>
            <person name="Yang W."/>
            <person name="Lam T.T.-Y."/>
            <person name="Chang Q."/>
            <person name="Ding S."/>
            <person name="Wang X."/>
            <person name="Zhu J."/>
            <person name="Ruan X."/>
            <person name="Zhao L."/>
            <person name="Wei J."/>
            <person name="Que T."/>
            <person name="Du C."/>
            <person name="Cheng J."/>
            <person name="Dai P."/>
            <person name="Han X."/>
            <person name="Huang E."/>
            <person name="Gao Y."/>
            <person name="Liu J."/>
            <person name="Shao H."/>
            <person name="Ye R."/>
            <person name="Li L."/>
            <person name="Wei W."/>
            <person name="Wang X."/>
            <person name="Wang C."/>
            <person name="Huo Q."/>
            <person name="Li W."/>
            <person name="Guo W."/>
            <person name="Chen H."/>
            <person name="Chen S."/>
            <person name="Zhou L."/>
            <person name="Zhou L."/>
            <person name="Ni X."/>
            <person name="Tian J."/>
            <person name="Zhou Y."/>
            <person name="Sheng Y."/>
            <person name="Liu T."/>
            <person name="Pan Y."/>
            <person name="Xia L."/>
            <person name="Li J."/>
            <person name="Zhao F."/>
            <person name="Cao W."/>
        </authorList>
    </citation>
    <scope>NUCLEOTIDE SEQUENCE</scope>
    <source>
        <strain evidence="3">Rmic-2018</strain>
        <tissue evidence="3">Larvae</tissue>
    </source>
</reference>
<accession>A0A9J6DKC5</accession>
<evidence type="ECO:0000256" key="2">
    <source>
        <dbReference type="SAM" id="MobiDB-lite"/>
    </source>
</evidence>